<evidence type="ECO:0000313" key="2">
    <source>
        <dbReference type="Proteomes" id="UP000293369"/>
    </source>
</evidence>
<dbReference type="RefSeq" id="WP_130138595.1">
    <property type="nucleotide sequence ID" value="NZ_SGFE01000025.1"/>
</dbReference>
<evidence type="ECO:0000313" key="1">
    <source>
        <dbReference type="EMBL" id="RZI31024.1"/>
    </source>
</evidence>
<name>A0A4Q7CXA0_9PSED</name>
<dbReference type="Proteomes" id="UP000293369">
    <property type="component" value="Unassembled WGS sequence"/>
</dbReference>
<protein>
    <submittedName>
        <fullName evidence="1">Uncharacterized protein</fullName>
    </submittedName>
</protein>
<comment type="caution">
    <text evidence="1">The sequence shown here is derived from an EMBL/GenBank/DDBJ whole genome shotgun (WGS) entry which is preliminary data.</text>
</comment>
<organism evidence="1 2">
    <name type="scientific">Pseudomonas orientalis</name>
    <dbReference type="NCBI Taxonomy" id="76758"/>
    <lineage>
        <taxon>Bacteria</taxon>
        <taxon>Pseudomonadati</taxon>
        <taxon>Pseudomonadota</taxon>
        <taxon>Gammaproteobacteria</taxon>
        <taxon>Pseudomonadales</taxon>
        <taxon>Pseudomonadaceae</taxon>
        <taxon>Pseudomonas</taxon>
    </lineage>
</organism>
<gene>
    <name evidence="1" type="ORF">EUX57_14280</name>
</gene>
<sequence>MKTITQRMRFGVRSEVVAPPLSPPVVDPELIISRAAYASNPEKVISSVKRFHDENFQQVSKALDLAEKQLRKCIAKPAKKDPAEDLANEITCTRLYTLILGVWCEARLHKLLYETSAFSEAERFVVYNTKSIEQRWQAALDIGIKRHASLASTAEISGDTLGFLRFKIYEEIRNWINLYLSPAMTLRNKIAHTQWVKTFGNMQGEWINSSDFSINQSSMDLLRCENLLTTKLKFELIKEVSITINNLAVDNARFQAADFDERHKVVSAVVLKLKSANYLEYRAGIVDKFGS</sequence>
<dbReference type="EMBL" id="SGFE01000025">
    <property type="protein sequence ID" value="RZI31024.1"/>
    <property type="molecule type" value="Genomic_DNA"/>
</dbReference>
<dbReference type="AlphaFoldDB" id="A0A4Q7CXA0"/>
<accession>A0A4Q7CXA0</accession>
<proteinExistence type="predicted"/>
<reference evidence="1 2" key="1">
    <citation type="submission" date="2019-02" db="EMBL/GenBank/DDBJ databases">
        <title>Pseudomonas spp from wheat grain.</title>
        <authorList>
            <person name="Cho G.-S."/>
            <person name="Franz C.M.A.P."/>
        </authorList>
    </citation>
    <scope>NUCLEOTIDE SEQUENCE [LARGE SCALE GENOMIC DNA]</scope>
    <source>
        <strain evidence="1 2">133NRW</strain>
    </source>
</reference>